<proteinExistence type="predicted"/>
<dbReference type="Gene3D" id="3.30.420.40">
    <property type="match status" value="1"/>
</dbReference>
<dbReference type="Pfam" id="PF11104">
    <property type="entry name" value="PilM_2"/>
    <property type="match status" value="1"/>
</dbReference>
<feature type="transmembrane region" description="Helical" evidence="2">
    <location>
        <begin position="313"/>
        <end position="329"/>
    </location>
</feature>
<gene>
    <name evidence="3" type="ORF">AMJ82_09665</name>
</gene>
<dbReference type="EMBL" id="LJUI01000102">
    <property type="protein sequence ID" value="KPK67886.1"/>
    <property type="molecule type" value="Genomic_DNA"/>
</dbReference>
<dbReference type="InterPro" id="IPR050696">
    <property type="entry name" value="FtsA/MreB"/>
</dbReference>
<dbReference type="InterPro" id="IPR007813">
    <property type="entry name" value="PilN"/>
</dbReference>
<dbReference type="SUPFAM" id="SSF53067">
    <property type="entry name" value="Actin-like ATPase domain"/>
    <property type="match status" value="1"/>
</dbReference>
<protein>
    <recommendedName>
        <fullName evidence="5">SHS2 domain-containing protein</fullName>
    </recommendedName>
</protein>
<dbReference type="InterPro" id="IPR043129">
    <property type="entry name" value="ATPase_NBD"/>
</dbReference>
<dbReference type="CDD" id="cd24049">
    <property type="entry name" value="ASKHA_NBD_PilM"/>
    <property type="match status" value="1"/>
</dbReference>
<keyword evidence="1" id="KW-0175">Coiled coil</keyword>
<feature type="coiled-coil region" evidence="1">
    <location>
        <begin position="349"/>
        <end position="376"/>
    </location>
</feature>
<keyword evidence="2" id="KW-0472">Membrane</keyword>
<name>A0A0S8G4Y4_UNCT6</name>
<organism evidence="3 4">
    <name type="scientific">candidate division TA06 bacterium SM23_40</name>
    <dbReference type="NCBI Taxonomy" id="1703774"/>
    <lineage>
        <taxon>Bacteria</taxon>
        <taxon>Bacteria division TA06</taxon>
    </lineage>
</organism>
<sequence length="491" mass="53422">MSRSLSVPSLARGAIDQILSTDALAYLPPGVGGKDVVVDYQVIGETQARGKGKGVAQVLIVAARKDAIHEHVDLLRQAGLLARRIDANCLSLLEAFQGHRWLTEGRATAILDVGASSTKVVVVERGAVRLSSELTFGGVQVTQALASRYDLDEEGAEALKLEVSRAGEETESVEVDGRAYSVAELRETLESLYEALIGSLRRLFDFYQRTEFAGSSVDSLILAGGGARAFGLQPFLAAKMLLDVEVGNPFGRLPFRLSGPALVDLDEASPRYALALGLALKGMAPREGAVDLLPLSVRDDQTRVRQGRRARRVALVYFGVLALVAALLAEGRHYFRAQADYAREQTAVLRPLVEEATRLEEENVRLRDKLALLEGLGGGRLIWAKALHDIGSLVPDGVWLTDISSEERLRVRRREAEEASSAEPGRTVTSLTMLTVEGRGSSESDVSRFLRALETSPAMTNVRLDYVREIEDEGRYAAQGVEFQIRLAFTP</sequence>
<evidence type="ECO:0000256" key="1">
    <source>
        <dbReference type="SAM" id="Coils"/>
    </source>
</evidence>
<reference evidence="3 4" key="1">
    <citation type="journal article" date="2015" name="Microbiome">
        <title>Genomic resolution of linkages in carbon, nitrogen, and sulfur cycling among widespread estuary sediment bacteria.</title>
        <authorList>
            <person name="Baker B.J."/>
            <person name="Lazar C.S."/>
            <person name="Teske A.P."/>
            <person name="Dick G.J."/>
        </authorList>
    </citation>
    <scope>NUCLEOTIDE SEQUENCE [LARGE SCALE GENOMIC DNA]</scope>
    <source>
        <strain evidence="3">SM23_40</strain>
    </source>
</reference>
<dbReference type="Pfam" id="PF05137">
    <property type="entry name" value="PilN"/>
    <property type="match status" value="1"/>
</dbReference>
<dbReference type="PANTHER" id="PTHR32432">
    <property type="entry name" value="CELL DIVISION PROTEIN FTSA-RELATED"/>
    <property type="match status" value="1"/>
</dbReference>
<keyword evidence="2" id="KW-0812">Transmembrane</keyword>
<keyword evidence="2" id="KW-1133">Transmembrane helix</keyword>
<evidence type="ECO:0000313" key="4">
    <source>
        <dbReference type="Proteomes" id="UP000051717"/>
    </source>
</evidence>
<evidence type="ECO:0000313" key="3">
    <source>
        <dbReference type="EMBL" id="KPK67886.1"/>
    </source>
</evidence>
<evidence type="ECO:0000256" key="2">
    <source>
        <dbReference type="SAM" id="Phobius"/>
    </source>
</evidence>
<comment type="caution">
    <text evidence="3">The sequence shown here is derived from an EMBL/GenBank/DDBJ whole genome shotgun (WGS) entry which is preliminary data.</text>
</comment>
<dbReference type="AlphaFoldDB" id="A0A0S8G4Y4"/>
<dbReference type="PANTHER" id="PTHR32432:SF3">
    <property type="entry name" value="ETHANOLAMINE UTILIZATION PROTEIN EUTJ"/>
    <property type="match status" value="1"/>
</dbReference>
<accession>A0A0S8G4Y4</accession>
<dbReference type="InterPro" id="IPR005883">
    <property type="entry name" value="PilM"/>
</dbReference>
<evidence type="ECO:0008006" key="5">
    <source>
        <dbReference type="Google" id="ProtNLM"/>
    </source>
</evidence>
<dbReference type="Proteomes" id="UP000051717">
    <property type="component" value="Unassembled WGS sequence"/>
</dbReference>